<organism evidence="1 2">
    <name type="scientific">Olea europaea subsp. europaea</name>
    <dbReference type="NCBI Taxonomy" id="158383"/>
    <lineage>
        <taxon>Eukaryota</taxon>
        <taxon>Viridiplantae</taxon>
        <taxon>Streptophyta</taxon>
        <taxon>Embryophyta</taxon>
        <taxon>Tracheophyta</taxon>
        <taxon>Spermatophyta</taxon>
        <taxon>Magnoliopsida</taxon>
        <taxon>eudicotyledons</taxon>
        <taxon>Gunneridae</taxon>
        <taxon>Pentapetalae</taxon>
        <taxon>asterids</taxon>
        <taxon>lamiids</taxon>
        <taxon>Lamiales</taxon>
        <taxon>Oleaceae</taxon>
        <taxon>Oleeae</taxon>
        <taxon>Olea</taxon>
    </lineage>
</organism>
<protein>
    <submittedName>
        <fullName evidence="1">Uncharacterized protein</fullName>
    </submittedName>
</protein>
<reference evidence="1 2" key="1">
    <citation type="submission" date="2019-12" db="EMBL/GenBank/DDBJ databases">
        <authorList>
            <person name="Alioto T."/>
            <person name="Alioto T."/>
            <person name="Gomez Garrido J."/>
        </authorList>
    </citation>
    <scope>NUCLEOTIDE SEQUENCE [LARGE SCALE GENOMIC DNA]</scope>
</reference>
<accession>A0A8S0RT59</accession>
<comment type="caution">
    <text evidence="1">The sequence shown here is derived from an EMBL/GenBank/DDBJ whole genome shotgun (WGS) entry which is preliminary data.</text>
</comment>
<sequence length="117" mass="12617">MNDDAKSSLYTFFTLPSELNLLSLYPLPTNIAIEKHSSSVDALTLGIVESSLQHRDEEEQVATRLAWCDGWWIATMVVSCGGVIRDGCNGVVAGWGVFVNKYCGRMGSGIGFGDAVV</sequence>
<dbReference type="AlphaFoldDB" id="A0A8S0RT59"/>
<name>A0A8S0RT59_OLEEU</name>
<dbReference type="Gramene" id="OE9A092680T1">
    <property type="protein sequence ID" value="OE9A092680C1"/>
    <property type="gene ID" value="OE9A092680"/>
</dbReference>
<keyword evidence="2" id="KW-1185">Reference proteome</keyword>
<proteinExistence type="predicted"/>
<evidence type="ECO:0000313" key="1">
    <source>
        <dbReference type="EMBL" id="CAA2983284.1"/>
    </source>
</evidence>
<gene>
    <name evidence="1" type="ORF">OLEA9_A092680</name>
</gene>
<dbReference type="EMBL" id="CACTIH010003726">
    <property type="protein sequence ID" value="CAA2983284.1"/>
    <property type="molecule type" value="Genomic_DNA"/>
</dbReference>
<evidence type="ECO:0000313" key="2">
    <source>
        <dbReference type="Proteomes" id="UP000594638"/>
    </source>
</evidence>
<dbReference type="Proteomes" id="UP000594638">
    <property type="component" value="Unassembled WGS sequence"/>
</dbReference>